<accession>A0ABQ6PQG8</accession>
<evidence type="ECO:0000256" key="3">
    <source>
        <dbReference type="SAM" id="MobiDB-lite"/>
    </source>
</evidence>
<reference evidence="5 6" key="1">
    <citation type="submission" date="2023-08" db="EMBL/GenBank/DDBJ databases">
        <title>Draft genome sequence of Algoriphagus confluentis.</title>
        <authorList>
            <person name="Takatani N."/>
            <person name="Hosokawa M."/>
            <person name="Sawabe T."/>
        </authorList>
    </citation>
    <scope>NUCLEOTIDE SEQUENCE [LARGE SCALE GENOMIC DNA]</scope>
    <source>
        <strain evidence="5 6">NBRC 111222</strain>
    </source>
</reference>
<gene>
    <name evidence="5" type="ORF">Aconfl_28660</name>
</gene>
<evidence type="ECO:0000313" key="5">
    <source>
        <dbReference type="EMBL" id="GMQ30223.1"/>
    </source>
</evidence>
<dbReference type="Pfam" id="PF00884">
    <property type="entry name" value="Sulfatase"/>
    <property type="match status" value="1"/>
</dbReference>
<dbReference type="Proteomes" id="UP001338309">
    <property type="component" value="Unassembled WGS sequence"/>
</dbReference>
<dbReference type="PANTHER" id="PTHR43751:SF3">
    <property type="entry name" value="SULFATASE N-TERMINAL DOMAIN-CONTAINING PROTEIN"/>
    <property type="match status" value="1"/>
</dbReference>
<dbReference type="SUPFAM" id="SSF53649">
    <property type="entry name" value="Alkaline phosphatase-like"/>
    <property type="match status" value="1"/>
</dbReference>
<protein>
    <submittedName>
        <fullName evidence="5">Arylsulfatase</fullName>
    </submittedName>
</protein>
<comment type="similarity">
    <text evidence="1">Belongs to the sulfatase family.</text>
</comment>
<dbReference type="InterPro" id="IPR052701">
    <property type="entry name" value="GAG_Ulvan_Degrading_Sulfatases"/>
</dbReference>
<evidence type="ECO:0000313" key="6">
    <source>
        <dbReference type="Proteomes" id="UP001338309"/>
    </source>
</evidence>
<dbReference type="Gene3D" id="3.30.1120.10">
    <property type="match status" value="1"/>
</dbReference>
<name>A0ABQ6PQG8_9BACT</name>
<dbReference type="InterPro" id="IPR024607">
    <property type="entry name" value="Sulfatase_CS"/>
</dbReference>
<keyword evidence="6" id="KW-1185">Reference proteome</keyword>
<keyword evidence="2" id="KW-0378">Hydrolase</keyword>
<organism evidence="5 6">
    <name type="scientific">Algoriphagus confluentis</name>
    <dbReference type="NCBI Taxonomy" id="1697556"/>
    <lineage>
        <taxon>Bacteria</taxon>
        <taxon>Pseudomonadati</taxon>
        <taxon>Bacteroidota</taxon>
        <taxon>Cytophagia</taxon>
        <taxon>Cytophagales</taxon>
        <taxon>Cyclobacteriaceae</taxon>
        <taxon>Algoriphagus</taxon>
    </lineage>
</organism>
<comment type="caution">
    <text evidence="5">The sequence shown here is derived from an EMBL/GenBank/DDBJ whole genome shotgun (WGS) entry which is preliminary data.</text>
</comment>
<evidence type="ECO:0000256" key="2">
    <source>
        <dbReference type="ARBA" id="ARBA00022801"/>
    </source>
</evidence>
<dbReference type="PANTHER" id="PTHR43751">
    <property type="entry name" value="SULFATASE"/>
    <property type="match status" value="1"/>
</dbReference>
<feature type="region of interest" description="Disordered" evidence="3">
    <location>
        <begin position="259"/>
        <end position="278"/>
    </location>
</feature>
<dbReference type="PROSITE" id="PS00523">
    <property type="entry name" value="SULFATASE_1"/>
    <property type="match status" value="1"/>
</dbReference>
<dbReference type="EMBL" id="BTPD01000009">
    <property type="protein sequence ID" value="GMQ30223.1"/>
    <property type="molecule type" value="Genomic_DNA"/>
</dbReference>
<feature type="domain" description="Sulfatase N-terminal" evidence="4">
    <location>
        <begin position="48"/>
        <end position="392"/>
    </location>
</feature>
<evidence type="ECO:0000259" key="4">
    <source>
        <dbReference type="Pfam" id="PF00884"/>
    </source>
</evidence>
<dbReference type="CDD" id="cd16145">
    <property type="entry name" value="ARS_like"/>
    <property type="match status" value="1"/>
</dbReference>
<evidence type="ECO:0000256" key="1">
    <source>
        <dbReference type="ARBA" id="ARBA00008779"/>
    </source>
</evidence>
<sequence length="501" mass="56267">MGQDGVIVLSFLISEKIHTMSMRLLIILMVIGSFSCQSPVEETRETPPNVIFILADDLGYGDLGFLGQQYIETPNIDRLAAEGMVFLNHYSGSPVCAPSRSTLLTGLHTGHTPVRGNYEVQPEGQYPMPDTLLTLSKVFQQAGYATGAFGKWGLGFIGTSGDPINQGFDQFFGYNCQRYAHRYYPAYLWENQSQVNLPGNDWTNKFTYAPDLIQEKTVEFIEKNAKNPFFLFMPIVMPHAELAALEDEIFQKYRAKFGDETPHQAPPGGDYGPEMKIPGYQSNPYPRATFAAMVERIDRYVGEVVGKLEELGLSENTLIVFTSDNGAHFEGGADYDFFDSNGPFRGLKRDLYEGGIHVPLVVKWPAKVKAGSQSDHVSAFWDWLPTFAEILGQKSPDGIDGISFLPALLGESEQAKHDHLYWEFHELGGRQAVLKDGWKLVKYQVKDSTQTTIELFNLADDPQENKDLAAQNPEKVEELERIIKDSRFKNPVFNLFLDEKN</sequence>
<dbReference type="Gene3D" id="3.40.720.10">
    <property type="entry name" value="Alkaline Phosphatase, subunit A"/>
    <property type="match status" value="1"/>
</dbReference>
<proteinExistence type="inferred from homology"/>
<dbReference type="InterPro" id="IPR017850">
    <property type="entry name" value="Alkaline_phosphatase_core_sf"/>
</dbReference>
<dbReference type="InterPro" id="IPR000917">
    <property type="entry name" value="Sulfatase_N"/>
</dbReference>